<dbReference type="RefSeq" id="WP_311949504.1">
    <property type="nucleotide sequence ID" value="NZ_JAVLVU010000001.1"/>
</dbReference>
<sequence>MSKPVNNYIKYTGIAFQMVVIIGVFTFIGYELDTRAAHATMWVTAILSLIGVFISLYLVIKSLKD</sequence>
<feature type="transmembrane region" description="Helical" evidence="1">
    <location>
        <begin position="12"/>
        <end position="30"/>
    </location>
</feature>
<keyword evidence="1" id="KW-1133">Transmembrane helix</keyword>
<accession>A0ABU3GTP2</accession>
<evidence type="ECO:0000256" key="1">
    <source>
        <dbReference type="SAM" id="Phobius"/>
    </source>
</evidence>
<protein>
    <submittedName>
        <fullName evidence="2">Membrane protein</fullName>
    </submittedName>
</protein>
<dbReference type="Pfam" id="PF09527">
    <property type="entry name" value="ATPase_gene1"/>
    <property type="match status" value="1"/>
</dbReference>
<dbReference type="Proteomes" id="UP001258315">
    <property type="component" value="Unassembled WGS sequence"/>
</dbReference>
<feature type="transmembrane region" description="Helical" evidence="1">
    <location>
        <begin position="36"/>
        <end position="60"/>
    </location>
</feature>
<keyword evidence="1" id="KW-0812">Transmembrane</keyword>
<evidence type="ECO:0000313" key="2">
    <source>
        <dbReference type="EMBL" id="MDT3402816.1"/>
    </source>
</evidence>
<evidence type="ECO:0000313" key="3">
    <source>
        <dbReference type="Proteomes" id="UP001258315"/>
    </source>
</evidence>
<comment type="caution">
    <text evidence="2">The sequence shown here is derived from an EMBL/GenBank/DDBJ whole genome shotgun (WGS) entry which is preliminary data.</text>
</comment>
<reference evidence="3" key="1">
    <citation type="submission" date="2023-07" db="EMBL/GenBank/DDBJ databases">
        <title>Functional and genomic diversity of the sorghum phyllosphere microbiome.</title>
        <authorList>
            <person name="Shade A."/>
        </authorList>
    </citation>
    <scope>NUCLEOTIDE SEQUENCE [LARGE SCALE GENOMIC DNA]</scope>
    <source>
        <strain evidence="3">SORGH_AS_0422</strain>
    </source>
</reference>
<organism evidence="2 3">
    <name type="scientific">Mucilaginibacter terrae</name>
    <dbReference type="NCBI Taxonomy" id="1955052"/>
    <lineage>
        <taxon>Bacteria</taxon>
        <taxon>Pseudomonadati</taxon>
        <taxon>Bacteroidota</taxon>
        <taxon>Sphingobacteriia</taxon>
        <taxon>Sphingobacteriales</taxon>
        <taxon>Sphingobacteriaceae</taxon>
        <taxon>Mucilaginibacter</taxon>
    </lineage>
</organism>
<keyword evidence="1" id="KW-0472">Membrane</keyword>
<gene>
    <name evidence="2" type="ORF">QE417_001888</name>
</gene>
<dbReference type="InterPro" id="IPR032820">
    <property type="entry name" value="ATPase_put"/>
</dbReference>
<name>A0ABU3GTP2_9SPHI</name>
<dbReference type="EMBL" id="JAVLVU010000001">
    <property type="protein sequence ID" value="MDT3402816.1"/>
    <property type="molecule type" value="Genomic_DNA"/>
</dbReference>
<keyword evidence="3" id="KW-1185">Reference proteome</keyword>
<proteinExistence type="predicted"/>